<protein>
    <submittedName>
        <fullName evidence="1">Macaca fascicularis brain cDNA, clone: QflA-20162</fullName>
    </submittedName>
</protein>
<organism evidence="1">
    <name type="scientific">Macaca fascicularis</name>
    <name type="common">Crab-eating macaque</name>
    <name type="synonym">Cynomolgus monkey</name>
    <dbReference type="NCBI Taxonomy" id="9541"/>
    <lineage>
        <taxon>Eukaryota</taxon>
        <taxon>Metazoa</taxon>
        <taxon>Chordata</taxon>
        <taxon>Craniata</taxon>
        <taxon>Vertebrata</taxon>
        <taxon>Euteleostomi</taxon>
        <taxon>Mammalia</taxon>
        <taxon>Eutheria</taxon>
        <taxon>Euarchontoglires</taxon>
        <taxon>Primates</taxon>
        <taxon>Haplorrhini</taxon>
        <taxon>Catarrhini</taxon>
        <taxon>Cercopithecidae</taxon>
        <taxon>Cercopithecinae</taxon>
        <taxon>Macaca</taxon>
    </lineage>
</organism>
<name>I7GLZ3_MACFA</name>
<proteinExistence type="evidence at transcript level"/>
<dbReference type="EMBL" id="AB172908">
    <property type="protein sequence ID" value="BAE89970.1"/>
    <property type="molecule type" value="mRNA"/>
</dbReference>
<reference evidence="1" key="1">
    <citation type="journal article" date="2007" name="PLoS Biol.">
        <title>Rate of evolution in brain-expressed genes in humans and other primates.</title>
        <authorList>
            <person name="Wang H.-Y."/>
            <person name="Chien H.-C."/>
            <person name="Osada N."/>
            <person name="Hashimoto K."/>
            <person name="Sugano S."/>
            <person name="Gojobori T."/>
            <person name="Chou C.-K."/>
            <person name="Tsai S.-F."/>
            <person name="Wu C.-I."/>
            <person name="Shen C.-K.J."/>
        </authorList>
    </citation>
    <scope>NUCLEOTIDE SEQUENCE</scope>
</reference>
<accession>I7GLZ3</accession>
<sequence>MYNRVLFLILLWRNQVDYLMRDQIFPLSHYIHSICLDMHFTKYHVVIR</sequence>
<dbReference type="AlphaFoldDB" id="I7GLZ3"/>
<evidence type="ECO:0000313" key="1">
    <source>
        <dbReference type="EMBL" id="BAE89970.1"/>
    </source>
</evidence>